<sequence length="299" mass="32997">MRSFSRHGSEMVTPSAVDPCMDDDGARRLRESMRRHDWRAVRGFFAGIEDPDDRSFYIGVCAGAPGVQDWITEWCRTQPKATLPLTIRAAHALTRDAAALAEECLAEVVARDEKDAPARALLVAAAIAGDLDEAEARERFDEAVRVHPGHLHAHTRMLAYLQARDAHDDALAFAHEAVSTAPKGSPLGVLVAEAHIGRWRSLPTARRGAYMSGDAVRADLVAAAGDSIRSSAYEARPGWPAIHNAFAFAFVMAGEVRWAAKQFEVIGDRVTERPWDAYRDDPVEAFAELREWARTWIDT</sequence>
<name>A0A7K1LD80_9ACTN</name>
<evidence type="ECO:0008006" key="3">
    <source>
        <dbReference type="Google" id="ProtNLM"/>
    </source>
</evidence>
<dbReference type="AlphaFoldDB" id="A0A7K1LD80"/>
<dbReference type="EMBL" id="WOFH01000020">
    <property type="protein sequence ID" value="MUN42391.1"/>
    <property type="molecule type" value="Genomic_DNA"/>
</dbReference>
<evidence type="ECO:0000313" key="1">
    <source>
        <dbReference type="EMBL" id="MUN42391.1"/>
    </source>
</evidence>
<reference evidence="1 2" key="1">
    <citation type="submission" date="2019-11" db="EMBL/GenBank/DDBJ databases">
        <authorList>
            <person name="Cao P."/>
        </authorList>
    </citation>
    <scope>NUCLEOTIDE SEQUENCE [LARGE SCALE GENOMIC DNA]</scope>
    <source>
        <strain evidence="1 2">NEAU-AAG5</strain>
    </source>
</reference>
<comment type="caution">
    <text evidence="1">The sequence shown here is derived from an EMBL/GenBank/DDBJ whole genome shotgun (WGS) entry which is preliminary data.</text>
</comment>
<organism evidence="1 2">
    <name type="scientific">Actinomadura litoris</name>
    <dbReference type="NCBI Taxonomy" id="2678616"/>
    <lineage>
        <taxon>Bacteria</taxon>
        <taxon>Bacillati</taxon>
        <taxon>Actinomycetota</taxon>
        <taxon>Actinomycetes</taxon>
        <taxon>Streptosporangiales</taxon>
        <taxon>Thermomonosporaceae</taxon>
        <taxon>Actinomadura</taxon>
    </lineage>
</organism>
<gene>
    <name evidence="1" type="ORF">GNZ18_38250</name>
</gene>
<dbReference type="RefSeq" id="WP_156222009.1">
    <property type="nucleotide sequence ID" value="NZ_WOFH01000020.1"/>
</dbReference>
<proteinExistence type="predicted"/>
<dbReference type="Gene3D" id="1.25.40.10">
    <property type="entry name" value="Tetratricopeptide repeat domain"/>
    <property type="match status" value="1"/>
</dbReference>
<dbReference type="InterPro" id="IPR011990">
    <property type="entry name" value="TPR-like_helical_dom_sf"/>
</dbReference>
<dbReference type="SUPFAM" id="SSF48452">
    <property type="entry name" value="TPR-like"/>
    <property type="match status" value="1"/>
</dbReference>
<keyword evidence="2" id="KW-1185">Reference proteome</keyword>
<evidence type="ECO:0000313" key="2">
    <source>
        <dbReference type="Proteomes" id="UP000432015"/>
    </source>
</evidence>
<protein>
    <recommendedName>
        <fullName evidence="3">Tetratricopeptide repeat protein</fullName>
    </recommendedName>
</protein>
<dbReference type="Proteomes" id="UP000432015">
    <property type="component" value="Unassembled WGS sequence"/>
</dbReference>
<accession>A0A7K1LD80</accession>